<dbReference type="EMBL" id="JAADJG010000261">
    <property type="protein sequence ID" value="KAF4450021.1"/>
    <property type="molecule type" value="Genomic_DNA"/>
</dbReference>
<dbReference type="OrthoDB" id="5425805at2759"/>
<evidence type="ECO:0000313" key="2">
    <source>
        <dbReference type="Proteomes" id="UP000605986"/>
    </source>
</evidence>
<proteinExistence type="predicted"/>
<reference evidence="1" key="1">
    <citation type="submission" date="2020-01" db="EMBL/GenBank/DDBJ databases">
        <title>Identification and distribution of gene clusters putatively required for synthesis of sphingolipid metabolism inhibitors in phylogenetically diverse species of the filamentous fungus Fusarium.</title>
        <authorList>
            <person name="Kim H.-S."/>
            <person name="Busman M."/>
            <person name="Brown D.W."/>
            <person name="Divon H."/>
            <person name="Uhlig S."/>
            <person name="Proctor R.H."/>
        </authorList>
    </citation>
    <scope>NUCLEOTIDE SEQUENCE</scope>
    <source>
        <strain evidence="1">NRRL 53441</strain>
    </source>
</reference>
<comment type="caution">
    <text evidence="1">The sequence shown here is derived from an EMBL/GenBank/DDBJ whole genome shotgun (WGS) entry which is preliminary data.</text>
</comment>
<gene>
    <name evidence="1" type="ORF">F53441_6805</name>
</gene>
<dbReference type="Proteomes" id="UP000605986">
    <property type="component" value="Unassembled WGS sequence"/>
</dbReference>
<organism evidence="1 2">
    <name type="scientific">Fusarium austroafricanum</name>
    <dbReference type="NCBI Taxonomy" id="2364996"/>
    <lineage>
        <taxon>Eukaryota</taxon>
        <taxon>Fungi</taxon>
        <taxon>Dikarya</taxon>
        <taxon>Ascomycota</taxon>
        <taxon>Pezizomycotina</taxon>
        <taxon>Sordariomycetes</taxon>
        <taxon>Hypocreomycetidae</taxon>
        <taxon>Hypocreales</taxon>
        <taxon>Nectriaceae</taxon>
        <taxon>Fusarium</taxon>
        <taxon>Fusarium concolor species complex</taxon>
    </lineage>
</organism>
<name>A0A8H4KH29_9HYPO</name>
<sequence length="728" mass="78458">MPDDSAVGFGFQADIVSLSSLTHLITGRILKALSDGGIDFYAVAASMWLGKYVPVQSSLQTTLHSNLLSKTSLNGFLAKALSIGWGHSAVPIEMSRTKAGANALLVIGALSTGSSPYVAAQCLSELLTACGCEADKAPTVDVLKPLVTYLSPFVQDLGFPKVLEHITTAVSHKGKLLKHPAPPSLRAVGEPAVLAAAIKQLVYTSQKGEDIYLVVHQRGSWLAAFASHILGMEVEIQQAEKVLWATSGSNGRVVIVLDHGNHTQDLNCLQSASKSSIHLVPSPVTSVGQEAICIDYALSEALDNEFGYYPELTEALRRSIQSAIVRLSSTLLTALRMRTSSVYVTLHPINGTFPKRHAALEDTLSDLGIEQDIIRASLGSTSSHQDGWAGTALESHGLSYMRGADIKALKCLCPLHRNRDSRLGRCICCNIGGLIHSFSSTTLALLQARYDSTQLRLRADMLNGTSNTSWSRGCIIEDGECSIPLNSHQLLSHLSELLHGTSAEIFNDSAMLSIPRHKAVLGVSSGALTIYYTCILSEDCYDDRGRTVTISSGRACVDGVIRPLVVEMSPSGHELKLGGNSRSCYRLAPGAMVQPHYIRTACEIWMDTDVSESEIVLTSKIGSDRLSSLPIFLSQALHTLFGLCDCGRTCDHPVERRLRLDDVGEESRVFLTGIVPPVIAPTDVTLQALKGSKLEQVLSCVFENNARSYDMLLFNSKYACPAAIIKRG</sequence>
<dbReference type="AlphaFoldDB" id="A0A8H4KH29"/>
<accession>A0A8H4KH29</accession>
<evidence type="ECO:0000313" key="1">
    <source>
        <dbReference type="EMBL" id="KAF4450021.1"/>
    </source>
</evidence>
<protein>
    <submittedName>
        <fullName evidence="1">Uncharacterized protein</fullName>
    </submittedName>
</protein>
<keyword evidence="2" id="KW-1185">Reference proteome</keyword>